<keyword evidence="7" id="KW-1185">Reference proteome</keyword>
<evidence type="ECO:0000313" key="6">
    <source>
        <dbReference type="EMBL" id="WFD03788.1"/>
    </source>
</evidence>
<evidence type="ECO:0000256" key="1">
    <source>
        <dbReference type="ARBA" id="ARBA00022490"/>
    </source>
</evidence>
<evidence type="ECO:0000313" key="7">
    <source>
        <dbReference type="Proteomes" id="UP001214603"/>
    </source>
</evidence>
<dbReference type="GO" id="GO:0034227">
    <property type="term" value="P:tRNA thio-modification"/>
    <property type="evidence" value="ECO:0007669"/>
    <property type="project" value="InterPro"/>
</dbReference>
<evidence type="ECO:0000256" key="2">
    <source>
        <dbReference type="ARBA" id="ARBA00022499"/>
    </source>
</evidence>
<comment type="similarity">
    <text evidence="5">Belongs to the URM1 family.</text>
</comment>
<keyword evidence="2" id="KW-1017">Isopeptide bond</keyword>
<protein>
    <recommendedName>
        <fullName evidence="5">Ubiquitin-related modifier 1</fullName>
    </recommendedName>
</protein>
<organism evidence="6 7">
    <name type="scientific">Malassezia obtusa</name>
    <dbReference type="NCBI Taxonomy" id="76774"/>
    <lineage>
        <taxon>Eukaryota</taxon>
        <taxon>Fungi</taxon>
        <taxon>Dikarya</taxon>
        <taxon>Basidiomycota</taxon>
        <taxon>Ustilaginomycotina</taxon>
        <taxon>Malasseziomycetes</taxon>
        <taxon>Malasseziales</taxon>
        <taxon>Malasseziaceae</taxon>
        <taxon>Malassezia</taxon>
    </lineage>
</organism>
<dbReference type="SUPFAM" id="SSF54285">
    <property type="entry name" value="MoaD/ThiS"/>
    <property type="match status" value="1"/>
</dbReference>
<evidence type="ECO:0000256" key="5">
    <source>
        <dbReference type="RuleBase" id="RU361182"/>
    </source>
</evidence>
<gene>
    <name evidence="6" type="primary">URM1</name>
    <name evidence="6" type="ORF">MOBT1_002482</name>
</gene>
<evidence type="ECO:0000256" key="3">
    <source>
        <dbReference type="ARBA" id="ARBA00022694"/>
    </source>
</evidence>
<proteinExistence type="inferred from homology"/>
<evidence type="ECO:0000256" key="4">
    <source>
        <dbReference type="ARBA" id="ARBA00022786"/>
    </source>
</evidence>
<dbReference type="EMBL" id="CP119938">
    <property type="protein sequence ID" value="WFD03788.1"/>
    <property type="molecule type" value="Genomic_DNA"/>
</dbReference>
<comment type="subcellular location">
    <subcellularLocation>
        <location evidence="5">Cytoplasm</location>
    </subcellularLocation>
</comment>
<dbReference type="InterPro" id="IPR015221">
    <property type="entry name" value="Urm1"/>
</dbReference>
<keyword evidence="3 5" id="KW-0819">tRNA processing</keyword>
<dbReference type="GO" id="GO:0005737">
    <property type="term" value="C:cytoplasm"/>
    <property type="evidence" value="ECO:0007669"/>
    <property type="project" value="UniProtKB-SubCell"/>
</dbReference>
<dbReference type="PANTHER" id="PTHR14986">
    <property type="entry name" value="RURM1 PROTEIN"/>
    <property type="match status" value="1"/>
</dbReference>
<dbReference type="Pfam" id="PF09138">
    <property type="entry name" value="Urm1"/>
    <property type="match status" value="1"/>
</dbReference>
<accession>A0AAF0E015</accession>
<keyword evidence="4" id="KW-0833">Ubl conjugation pathway</keyword>
<dbReference type="Gene3D" id="3.10.20.30">
    <property type="match status" value="1"/>
</dbReference>
<sequence>MSNVGVPITVEFGGGTELLLAPPHAKVHALTISGDGGAPDMRALVQYIRRHLIQEREELFVEGDHV</sequence>
<keyword evidence="1 5" id="KW-0963">Cytoplasm</keyword>
<reference evidence="6" key="1">
    <citation type="submission" date="2023-03" db="EMBL/GenBank/DDBJ databases">
        <title>Mating type loci evolution in Malassezia.</title>
        <authorList>
            <person name="Coelho M.A."/>
        </authorList>
    </citation>
    <scope>NUCLEOTIDE SEQUENCE</scope>
    <source>
        <strain evidence="6">CBS 7876</strain>
    </source>
</reference>
<dbReference type="InterPro" id="IPR012675">
    <property type="entry name" value="Beta-grasp_dom_sf"/>
</dbReference>
<dbReference type="InterPro" id="IPR016155">
    <property type="entry name" value="Mopterin_synth/thiamin_S_b"/>
</dbReference>
<dbReference type="Proteomes" id="UP001214603">
    <property type="component" value="Chromosome 5"/>
</dbReference>
<dbReference type="AlphaFoldDB" id="A0AAF0E015"/>
<comment type="pathway">
    <text evidence="5">tRNA modification; 5-methoxycarbonylmethyl-2-thiouridine-tRNA biosynthesis.</text>
</comment>
<name>A0AAF0E015_9BASI</name>